<feature type="transmembrane region" description="Helical" evidence="4">
    <location>
        <begin position="58"/>
        <end position="77"/>
    </location>
</feature>
<dbReference type="Gene3D" id="3.40.50.1820">
    <property type="entry name" value="alpha/beta hydrolase"/>
    <property type="match status" value="1"/>
</dbReference>
<keyword evidence="3" id="KW-0443">Lipid metabolism</keyword>
<dbReference type="Pfam" id="PF03403">
    <property type="entry name" value="PAF-AH_p_II"/>
    <property type="match status" value="1"/>
</dbReference>
<sequence>MIGNIILIIAAVCEISFALYRICTKSYQKKIKAMIRIGAFAAFLIFTLASVIEWSFRWMGLGLLLLVWALLGVWTLIRSKEEHKEYKSSRVIRNTIAMLMLVVIAIIPALVFPQYHLLPVTGKYQVATSSYTYVDKNRIEQFTDTGENRHVNVEFWYPEQVDETYPLLVFSPGAFGSKGSNTSTYMELASHGYVVCAIDHPYHSYYTESEDGNRTFIDSGYMQEVNGSNMGKYTVEQMYGLIQKWMKLRTDDMNFVIDTILEKAKTSSDQVYALVNTQKIGVFGHSMGGAASTWLGRERNDVGAVVNIDAAMFGELVYNKETDDFAASNKTYTTPLLNIYSDAVWVQLLQRNSKSPYAANKVIDKNGKVVHTVHFQGAEHMSLTDLSLISPLISNVLQGGRMAEINPYYCLETMNHILVQFFDCYLKGQGSFTSAGTY</sequence>
<keyword evidence="4" id="KW-0472">Membrane</keyword>
<keyword evidence="4" id="KW-0812">Transmembrane</keyword>
<gene>
    <name evidence="5" type="ORF">RQP50_08600</name>
</gene>
<name>A0AAJ2N8B5_9BACL</name>
<protein>
    <submittedName>
        <fullName evidence="5">Alpha/beta hydrolase</fullName>
    </submittedName>
</protein>
<comment type="caution">
    <text evidence="5">The sequence shown here is derived from an EMBL/GenBank/DDBJ whole genome shotgun (WGS) entry which is preliminary data.</text>
</comment>
<organism evidence="5 6">
    <name type="scientific">Paenibacillus suaedae</name>
    <dbReference type="NCBI Taxonomy" id="3077233"/>
    <lineage>
        <taxon>Bacteria</taxon>
        <taxon>Bacillati</taxon>
        <taxon>Bacillota</taxon>
        <taxon>Bacilli</taxon>
        <taxon>Bacillales</taxon>
        <taxon>Paenibacillaceae</taxon>
        <taxon>Paenibacillus</taxon>
    </lineage>
</organism>
<dbReference type="EMBL" id="JAVYAA010000002">
    <property type="protein sequence ID" value="MDT8976304.1"/>
    <property type="molecule type" value="Genomic_DNA"/>
</dbReference>
<feature type="transmembrane region" description="Helical" evidence="4">
    <location>
        <begin position="6"/>
        <end position="23"/>
    </location>
</feature>
<keyword evidence="1 5" id="KW-0378">Hydrolase</keyword>
<dbReference type="InterPro" id="IPR029058">
    <property type="entry name" value="AB_hydrolase_fold"/>
</dbReference>
<keyword evidence="6" id="KW-1185">Reference proteome</keyword>
<feature type="transmembrane region" description="Helical" evidence="4">
    <location>
        <begin position="97"/>
        <end position="115"/>
    </location>
</feature>
<evidence type="ECO:0000256" key="3">
    <source>
        <dbReference type="ARBA" id="ARBA00023098"/>
    </source>
</evidence>
<reference evidence="6" key="1">
    <citation type="submission" date="2023-09" db="EMBL/GenBank/DDBJ databases">
        <title>Paenibacillus sp. chi10 Genome sequencing and assembly.</title>
        <authorList>
            <person name="Kim I."/>
        </authorList>
    </citation>
    <scope>NUCLEOTIDE SEQUENCE [LARGE SCALE GENOMIC DNA]</scope>
    <source>
        <strain evidence="6">chi10</strain>
    </source>
</reference>
<evidence type="ECO:0000256" key="1">
    <source>
        <dbReference type="ARBA" id="ARBA00022801"/>
    </source>
</evidence>
<evidence type="ECO:0000313" key="5">
    <source>
        <dbReference type="EMBL" id="MDT8976304.1"/>
    </source>
</evidence>
<dbReference type="RefSeq" id="WP_315744807.1">
    <property type="nucleotide sequence ID" value="NZ_JAVYAA010000002.1"/>
</dbReference>
<accession>A0AAJ2N8B5</accession>
<dbReference type="SUPFAM" id="SSF53474">
    <property type="entry name" value="alpha/beta-Hydrolases"/>
    <property type="match status" value="1"/>
</dbReference>
<dbReference type="Proteomes" id="UP001250538">
    <property type="component" value="Unassembled WGS sequence"/>
</dbReference>
<dbReference type="PANTHER" id="PTHR10272:SF0">
    <property type="entry name" value="PLATELET-ACTIVATING FACTOR ACETYLHYDROLASE"/>
    <property type="match status" value="1"/>
</dbReference>
<proteinExistence type="predicted"/>
<dbReference type="GO" id="GO:0003847">
    <property type="term" value="F:1-alkyl-2-acetylglycerophosphocholine esterase activity"/>
    <property type="evidence" value="ECO:0007669"/>
    <property type="project" value="TreeGrafter"/>
</dbReference>
<keyword evidence="4" id="KW-1133">Transmembrane helix</keyword>
<evidence type="ECO:0000256" key="4">
    <source>
        <dbReference type="SAM" id="Phobius"/>
    </source>
</evidence>
<evidence type="ECO:0000313" key="6">
    <source>
        <dbReference type="Proteomes" id="UP001250538"/>
    </source>
</evidence>
<dbReference type="GO" id="GO:0016042">
    <property type="term" value="P:lipid catabolic process"/>
    <property type="evidence" value="ECO:0007669"/>
    <property type="project" value="UniProtKB-KW"/>
</dbReference>
<feature type="transmembrane region" description="Helical" evidence="4">
    <location>
        <begin position="35"/>
        <end position="52"/>
    </location>
</feature>
<evidence type="ECO:0000256" key="2">
    <source>
        <dbReference type="ARBA" id="ARBA00022963"/>
    </source>
</evidence>
<dbReference type="AlphaFoldDB" id="A0AAJ2N8B5"/>
<dbReference type="PANTHER" id="PTHR10272">
    <property type="entry name" value="PLATELET-ACTIVATING FACTOR ACETYLHYDROLASE"/>
    <property type="match status" value="1"/>
</dbReference>
<keyword evidence="2" id="KW-0442">Lipid degradation</keyword>